<dbReference type="RefSeq" id="WP_024893666.1">
    <property type="nucleotide sequence ID" value="NZ_JAAOMO010000052.1"/>
</dbReference>
<sequence>MLSSSTLRAWGQPEFLYLLRADLLAQDVLFAPLQSALEHGSYALLDDVTLMELNRRENNQLLCMDLGVSYASTIPGCACQGDPAPETKLPEYTVLRIQIDRVSAIFSLQVLIQ</sequence>
<evidence type="ECO:0000313" key="3">
    <source>
        <dbReference type="Proteomes" id="UP000094893"/>
    </source>
</evidence>
<reference evidence="1 3" key="1">
    <citation type="journal article" date="2016" name="Int. J. Mol. Sci.">
        <title>Comparative genomics of the extreme acidophile Acidithiobacillus thiooxidans reveals intraspecific divergence and niche adaptation.</title>
        <authorList>
            <person name="Zhang X."/>
            <person name="Feng X."/>
            <person name="Tao J."/>
            <person name="Ma L."/>
            <person name="Xiao Y."/>
            <person name="Liang Y."/>
            <person name="Liu X."/>
            <person name="Yin H."/>
        </authorList>
    </citation>
    <scope>NUCLEOTIDE SEQUENCE [LARGE SCALE GENOMIC DNA]</scope>
    <source>
        <strain evidence="1 3">A02</strain>
        <strain evidence="2">DXS-W</strain>
    </source>
</reference>
<proteinExistence type="predicted"/>
<evidence type="ECO:0000313" key="4">
    <source>
        <dbReference type="Proteomes" id="UP000095008"/>
    </source>
</evidence>
<dbReference type="AlphaFoldDB" id="A0A1C2ISE7"/>
<accession>A0A1C2ISE7</accession>
<dbReference type="EMBL" id="LWSA01000185">
    <property type="protein sequence ID" value="OCX70947.1"/>
    <property type="molecule type" value="Genomic_DNA"/>
</dbReference>
<dbReference type="Proteomes" id="UP000094893">
    <property type="component" value="Unassembled WGS sequence"/>
</dbReference>
<dbReference type="EMBL" id="LWRY01000128">
    <property type="protein sequence ID" value="OCX71653.1"/>
    <property type="molecule type" value="Genomic_DNA"/>
</dbReference>
<comment type="caution">
    <text evidence="1">The sequence shown here is derived from an EMBL/GenBank/DDBJ whole genome shotgun (WGS) entry which is preliminary data.</text>
</comment>
<organism evidence="1 3">
    <name type="scientific">Acidithiobacillus thiooxidans</name>
    <name type="common">Thiobacillus thiooxidans</name>
    <dbReference type="NCBI Taxonomy" id="930"/>
    <lineage>
        <taxon>Bacteria</taxon>
        <taxon>Pseudomonadati</taxon>
        <taxon>Pseudomonadota</taxon>
        <taxon>Acidithiobacillia</taxon>
        <taxon>Acidithiobacillales</taxon>
        <taxon>Acidithiobacillaceae</taxon>
        <taxon>Acidithiobacillus</taxon>
    </lineage>
</organism>
<keyword evidence="4" id="KW-1185">Reference proteome</keyword>
<dbReference type="Proteomes" id="UP000095008">
    <property type="component" value="Unassembled WGS sequence"/>
</dbReference>
<gene>
    <name evidence="2" type="ORF">A6M23_11360</name>
    <name evidence="1" type="ORF">A6P07_13065</name>
</gene>
<dbReference type="OrthoDB" id="9800518at2"/>
<evidence type="ECO:0000313" key="2">
    <source>
        <dbReference type="EMBL" id="OCX71653.1"/>
    </source>
</evidence>
<evidence type="ECO:0000313" key="1">
    <source>
        <dbReference type="EMBL" id="OCX70947.1"/>
    </source>
</evidence>
<protein>
    <submittedName>
        <fullName evidence="1">Uncharacterized protein</fullName>
    </submittedName>
</protein>
<name>A0A1C2ISE7_ACITH</name>